<dbReference type="SUPFAM" id="SSF52091">
    <property type="entry name" value="SpoIIaa-like"/>
    <property type="match status" value="1"/>
</dbReference>
<accession>A0A5C8ZFZ2</accession>
<evidence type="ECO:0000256" key="1">
    <source>
        <dbReference type="ARBA" id="ARBA00009013"/>
    </source>
</evidence>
<dbReference type="InterPro" id="IPR002645">
    <property type="entry name" value="STAS_dom"/>
</dbReference>
<evidence type="ECO:0000313" key="5">
    <source>
        <dbReference type="Proteomes" id="UP000321234"/>
    </source>
</evidence>
<dbReference type="PANTHER" id="PTHR33495">
    <property type="entry name" value="ANTI-SIGMA FACTOR ANTAGONIST TM_1081-RELATED-RELATED"/>
    <property type="match status" value="1"/>
</dbReference>
<dbReference type="PROSITE" id="PS50801">
    <property type="entry name" value="STAS"/>
    <property type="match status" value="1"/>
</dbReference>
<dbReference type="CDD" id="cd07043">
    <property type="entry name" value="STAS_anti-anti-sigma_factors"/>
    <property type="match status" value="1"/>
</dbReference>
<proteinExistence type="inferred from homology"/>
<keyword evidence="5" id="KW-1185">Reference proteome</keyword>
<organism evidence="4 5">
    <name type="scientific">Quadrisphaera setariae</name>
    <dbReference type="NCBI Taxonomy" id="2593304"/>
    <lineage>
        <taxon>Bacteria</taxon>
        <taxon>Bacillati</taxon>
        <taxon>Actinomycetota</taxon>
        <taxon>Actinomycetes</taxon>
        <taxon>Kineosporiales</taxon>
        <taxon>Kineosporiaceae</taxon>
        <taxon>Quadrisphaera</taxon>
    </lineage>
</organism>
<dbReference type="PANTHER" id="PTHR33495:SF2">
    <property type="entry name" value="ANTI-SIGMA FACTOR ANTAGONIST TM_1081-RELATED"/>
    <property type="match status" value="1"/>
</dbReference>
<dbReference type="EMBL" id="VKAC01000006">
    <property type="protein sequence ID" value="TXR56123.1"/>
    <property type="molecule type" value="Genomic_DNA"/>
</dbReference>
<evidence type="ECO:0000259" key="3">
    <source>
        <dbReference type="PROSITE" id="PS50801"/>
    </source>
</evidence>
<dbReference type="Pfam" id="PF01740">
    <property type="entry name" value="STAS"/>
    <property type="match status" value="1"/>
</dbReference>
<dbReference type="InterPro" id="IPR003658">
    <property type="entry name" value="Anti-sigma_ant"/>
</dbReference>
<name>A0A5C8ZFZ2_9ACTN</name>
<dbReference type="InterPro" id="IPR036513">
    <property type="entry name" value="STAS_dom_sf"/>
</dbReference>
<comment type="similarity">
    <text evidence="1 2">Belongs to the anti-sigma-factor antagonist family.</text>
</comment>
<sequence>MEAAPASRPGGVGPIDVAAPVAAPGRAVVGLVLDSRQHSGWAVLRAAGEVDLFTADTFAEAIRALLPPAPVPSPRGVVIDLLQVAFMDSTGLGVLVGGYQRAKRSGRALRLTGTSDQLQMMLSVTGLAAVLEVFPDVEAATA</sequence>
<dbReference type="GO" id="GO:0043856">
    <property type="term" value="F:anti-sigma factor antagonist activity"/>
    <property type="evidence" value="ECO:0007669"/>
    <property type="project" value="InterPro"/>
</dbReference>
<feature type="domain" description="STAS" evidence="3">
    <location>
        <begin position="31"/>
        <end position="142"/>
    </location>
</feature>
<protein>
    <recommendedName>
        <fullName evidence="2">Anti-sigma factor antagonist</fullName>
    </recommendedName>
</protein>
<dbReference type="Proteomes" id="UP000321234">
    <property type="component" value="Unassembled WGS sequence"/>
</dbReference>
<dbReference type="NCBIfam" id="TIGR00377">
    <property type="entry name" value="ant_ant_sig"/>
    <property type="match status" value="1"/>
</dbReference>
<dbReference type="OrthoDB" id="4827422at2"/>
<gene>
    <name evidence="4" type="ORF">FMM08_11880</name>
</gene>
<comment type="caution">
    <text evidence="4">The sequence shown here is derived from an EMBL/GenBank/DDBJ whole genome shotgun (WGS) entry which is preliminary data.</text>
</comment>
<dbReference type="Gene3D" id="3.30.750.24">
    <property type="entry name" value="STAS domain"/>
    <property type="match status" value="1"/>
</dbReference>
<evidence type="ECO:0000313" key="4">
    <source>
        <dbReference type="EMBL" id="TXR56123.1"/>
    </source>
</evidence>
<dbReference type="AlphaFoldDB" id="A0A5C8ZFZ2"/>
<reference evidence="4 5" key="1">
    <citation type="submission" date="2019-07" db="EMBL/GenBank/DDBJ databases">
        <title>Quadrisphaera sp. strain DD2A genome sequencing and assembly.</title>
        <authorList>
            <person name="Kim I."/>
        </authorList>
    </citation>
    <scope>NUCLEOTIDE SEQUENCE [LARGE SCALE GENOMIC DNA]</scope>
    <source>
        <strain evidence="4 5">DD2A</strain>
    </source>
</reference>
<evidence type="ECO:0000256" key="2">
    <source>
        <dbReference type="RuleBase" id="RU003749"/>
    </source>
</evidence>